<evidence type="ECO:0000313" key="1">
    <source>
        <dbReference type="EMBL" id="KGF47549.1"/>
    </source>
</evidence>
<gene>
    <name evidence="1" type="ORF">HMPREF0872_03900</name>
</gene>
<organism evidence="1 2">
    <name type="scientific">Veillonella montpellierensis DNF00314</name>
    <dbReference type="NCBI Taxonomy" id="1401067"/>
    <lineage>
        <taxon>Bacteria</taxon>
        <taxon>Bacillati</taxon>
        <taxon>Bacillota</taxon>
        <taxon>Negativicutes</taxon>
        <taxon>Veillonellales</taxon>
        <taxon>Veillonellaceae</taxon>
        <taxon>Veillonella</taxon>
    </lineage>
</organism>
<keyword evidence="2" id="KW-1185">Reference proteome</keyword>
<name>A0A096CQD2_9FIRM</name>
<dbReference type="Pfam" id="PF04025">
    <property type="entry name" value="RemA-like"/>
    <property type="match status" value="1"/>
</dbReference>
<dbReference type="EMBL" id="JRNT01000008">
    <property type="protein sequence ID" value="KGF47549.1"/>
    <property type="molecule type" value="Genomic_DNA"/>
</dbReference>
<dbReference type="Proteomes" id="UP000029628">
    <property type="component" value="Unassembled WGS sequence"/>
</dbReference>
<evidence type="ECO:0000313" key="2">
    <source>
        <dbReference type="Proteomes" id="UP000029628"/>
    </source>
</evidence>
<proteinExistence type="predicted"/>
<comment type="caution">
    <text evidence="1">The sequence shown here is derived from an EMBL/GenBank/DDBJ whole genome shotgun (WGS) entry which is preliminary data.</text>
</comment>
<evidence type="ECO:0008006" key="3">
    <source>
        <dbReference type="Google" id="ProtNLM"/>
    </source>
</evidence>
<accession>A0A096CQD2</accession>
<protein>
    <recommendedName>
        <fullName evidence="3">DUF370 domain-containing protein</fullName>
    </recommendedName>
</protein>
<sequence length="90" mass="10078">MYLDVGFGYKLAVNEIYALLPINILSVKNLALEKRKQGKMIRATKGRKGRSLLLLKNGMVCVSAYTTDEIVNNIHELNIVNRNGGKLDDE</sequence>
<dbReference type="AlphaFoldDB" id="A0A096CQD2"/>
<dbReference type="InterPro" id="IPR007169">
    <property type="entry name" value="RemA-like"/>
</dbReference>
<reference evidence="1 2" key="1">
    <citation type="submission" date="2014-07" db="EMBL/GenBank/DDBJ databases">
        <authorList>
            <person name="McCorrison J."/>
            <person name="Sanka R."/>
            <person name="Torralba M."/>
            <person name="Gillis M."/>
            <person name="Haft D.H."/>
            <person name="Methe B."/>
            <person name="Sutton G."/>
            <person name="Nelson K.E."/>
        </authorList>
    </citation>
    <scope>NUCLEOTIDE SEQUENCE [LARGE SCALE GENOMIC DNA]</scope>
    <source>
        <strain evidence="1 2">DNF00314</strain>
    </source>
</reference>